<dbReference type="PRINTS" id="PR00368">
    <property type="entry name" value="FADPNR"/>
</dbReference>
<accession>A0A220MLW0</accession>
<keyword evidence="5" id="KW-0560">Oxidoreductase</keyword>
<sequence length="390" mass="42448">MKERTCLIIGGGYAGIHALKAVRETCKGRPIRFILIDKEPHHLRKVLLFKPAVAKTDISIPLKTLFPEGVEFVQGTVTSIKKKEKTILFLNKNSQEQAFPYDILILAIGSVIRQPEPEQGGIALTGVEAAEAVRDKWLENMRQAVHEKQPSERERLLTIAVAGAGISGIETAAELAFAMRAEAKNLGIHPDEVRVYLINAQDRLFTEGSAKMGRKLESALTDGGVTILHGQKALHERDGILTLASGRTLAVGLCVWSLGLQANPALRSMGVPLTTHGQVVVDQSYRVAGTPGVYSIGDCARIVDPASGQADTMTCKEASGQAIRLGKIVLADLDGIPAPVHKSYMDFYCVGLGPERGMVWTRKWGLDIILTGKLGWKLRQFTWNIGSMIK</sequence>
<dbReference type="InterPro" id="IPR045024">
    <property type="entry name" value="NDH-2"/>
</dbReference>
<dbReference type="GO" id="GO:0050136">
    <property type="term" value="F:NADH dehydrogenase (quinone) (non-electrogenic) activity"/>
    <property type="evidence" value="ECO:0007669"/>
    <property type="project" value="UniProtKB-EC"/>
</dbReference>
<name>A0A220MLW0_9BACL</name>
<evidence type="ECO:0000256" key="7">
    <source>
        <dbReference type="ARBA" id="ARBA00047599"/>
    </source>
</evidence>
<evidence type="ECO:0000256" key="2">
    <source>
        <dbReference type="ARBA" id="ARBA00012637"/>
    </source>
</evidence>
<keyword evidence="6" id="KW-0520">NAD</keyword>
<organism evidence="9 10">
    <name type="scientific">Brevibacillus formosus</name>
    <dbReference type="NCBI Taxonomy" id="54913"/>
    <lineage>
        <taxon>Bacteria</taxon>
        <taxon>Bacillati</taxon>
        <taxon>Bacillota</taxon>
        <taxon>Bacilli</taxon>
        <taxon>Bacillales</taxon>
        <taxon>Paenibacillaceae</taxon>
        <taxon>Brevibacillus</taxon>
    </lineage>
</organism>
<comment type="catalytic activity">
    <reaction evidence="7">
        <text>a quinone + NADH + H(+) = a quinol + NAD(+)</text>
        <dbReference type="Rhea" id="RHEA:46160"/>
        <dbReference type="ChEBI" id="CHEBI:15378"/>
        <dbReference type="ChEBI" id="CHEBI:24646"/>
        <dbReference type="ChEBI" id="CHEBI:57540"/>
        <dbReference type="ChEBI" id="CHEBI:57945"/>
        <dbReference type="ChEBI" id="CHEBI:132124"/>
        <dbReference type="EC" id="1.6.5.9"/>
    </reaction>
</comment>
<evidence type="ECO:0000256" key="3">
    <source>
        <dbReference type="ARBA" id="ARBA00022630"/>
    </source>
</evidence>
<evidence type="ECO:0000313" key="9">
    <source>
        <dbReference type="EMBL" id="ASJ55892.1"/>
    </source>
</evidence>
<feature type="domain" description="FAD/NAD(P)-binding" evidence="8">
    <location>
        <begin position="6"/>
        <end position="320"/>
    </location>
</feature>
<protein>
    <recommendedName>
        <fullName evidence="2">NADH:ubiquinone reductase (non-electrogenic)</fullName>
        <ecNumber evidence="2">1.6.5.9</ecNumber>
    </recommendedName>
</protein>
<reference evidence="9 10" key="1">
    <citation type="submission" date="2016-11" db="EMBL/GenBank/DDBJ databases">
        <authorList>
            <person name="Jaros S."/>
            <person name="Januszkiewicz K."/>
            <person name="Wedrychowicz H."/>
        </authorList>
    </citation>
    <scope>NUCLEOTIDE SEQUENCE [LARGE SCALE GENOMIC DNA]</scope>
    <source>
        <strain evidence="9 10">NF2</strain>
    </source>
</reference>
<evidence type="ECO:0000256" key="4">
    <source>
        <dbReference type="ARBA" id="ARBA00022827"/>
    </source>
</evidence>
<keyword evidence="4" id="KW-0274">FAD</keyword>
<dbReference type="PANTHER" id="PTHR43706:SF47">
    <property type="entry name" value="EXTERNAL NADH-UBIQUINONE OXIDOREDUCTASE 1, MITOCHONDRIAL-RELATED"/>
    <property type="match status" value="1"/>
</dbReference>
<dbReference type="SUPFAM" id="SSF51905">
    <property type="entry name" value="FAD/NAD(P)-binding domain"/>
    <property type="match status" value="1"/>
</dbReference>
<evidence type="ECO:0000256" key="1">
    <source>
        <dbReference type="ARBA" id="ARBA00005272"/>
    </source>
</evidence>
<evidence type="ECO:0000259" key="8">
    <source>
        <dbReference type="Pfam" id="PF07992"/>
    </source>
</evidence>
<keyword evidence="3" id="KW-0285">Flavoprotein</keyword>
<gene>
    <name evidence="9" type="ORF">BP422_21455</name>
</gene>
<dbReference type="InterPro" id="IPR023753">
    <property type="entry name" value="FAD/NAD-binding_dom"/>
</dbReference>
<dbReference type="KEGG" id="bfm:BP422_21455"/>
<dbReference type="InterPro" id="IPR036188">
    <property type="entry name" value="FAD/NAD-bd_sf"/>
</dbReference>
<dbReference type="Pfam" id="PF07992">
    <property type="entry name" value="Pyr_redox_2"/>
    <property type="match status" value="1"/>
</dbReference>
<dbReference type="PANTHER" id="PTHR43706">
    <property type="entry name" value="NADH DEHYDROGENASE"/>
    <property type="match status" value="1"/>
</dbReference>
<dbReference type="Proteomes" id="UP000197781">
    <property type="component" value="Chromosome"/>
</dbReference>
<evidence type="ECO:0000256" key="5">
    <source>
        <dbReference type="ARBA" id="ARBA00023002"/>
    </source>
</evidence>
<dbReference type="EC" id="1.6.5.9" evidence="2"/>
<dbReference type="AlphaFoldDB" id="A0A220MLW0"/>
<evidence type="ECO:0000313" key="10">
    <source>
        <dbReference type="Proteomes" id="UP000197781"/>
    </source>
</evidence>
<dbReference type="RefSeq" id="WP_088909514.1">
    <property type="nucleotide sequence ID" value="NZ_CP018145.1"/>
</dbReference>
<dbReference type="EMBL" id="CP018145">
    <property type="protein sequence ID" value="ASJ55892.1"/>
    <property type="molecule type" value="Genomic_DNA"/>
</dbReference>
<dbReference type="Gene3D" id="3.50.50.100">
    <property type="match status" value="1"/>
</dbReference>
<proteinExistence type="inferred from homology"/>
<comment type="similarity">
    <text evidence="1">Belongs to the NADH dehydrogenase family.</text>
</comment>
<evidence type="ECO:0000256" key="6">
    <source>
        <dbReference type="ARBA" id="ARBA00023027"/>
    </source>
</evidence>